<evidence type="ECO:0000256" key="1">
    <source>
        <dbReference type="SAM" id="MobiDB-lite"/>
    </source>
</evidence>
<evidence type="ECO:0000313" key="2">
    <source>
        <dbReference type="EMBL" id="GKV27977.1"/>
    </source>
</evidence>
<protein>
    <submittedName>
        <fullName evidence="2">Uncharacterized protein</fullName>
    </submittedName>
</protein>
<dbReference type="EMBL" id="BPVZ01000078">
    <property type="protein sequence ID" value="GKV27977.1"/>
    <property type="molecule type" value="Genomic_DNA"/>
</dbReference>
<reference evidence="2 3" key="1">
    <citation type="journal article" date="2021" name="Commun. Biol.">
        <title>The genome of Shorea leprosula (Dipterocarpaceae) highlights the ecological relevance of drought in aseasonal tropical rainforests.</title>
        <authorList>
            <person name="Ng K.K.S."/>
            <person name="Kobayashi M.J."/>
            <person name="Fawcett J.A."/>
            <person name="Hatakeyama M."/>
            <person name="Paape T."/>
            <person name="Ng C.H."/>
            <person name="Ang C.C."/>
            <person name="Tnah L.H."/>
            <person name="Lee C.T."/>
            <person name="Nishiyama T."/>
            <person name="Sese J."/>
            <person name="O'Brien M.J."/>
            <person name="Copetti D."/>
            <person name="Mohd Noor M.I."/>
            <person name="Ong R.C."/>
            <person name="Putra M."/>
            <person name="Sireger I.Z."/>
            <person name="Indrioko S."/>
            <person name="Kosugi Y."/>
            <person name="Izuno A."/>
            <person name="Isagi Y."/>
            <person name="Lee S.L."/>
            <person name="Shimizu K.K."/>
        </authorList>
    </citation>
    <scope>NUCLEOTIDE SEQUENCE [LARGE SCALE GENOMIC DNA]</scope>
    <source>
        <strain evidence="2">214</strain>
    </source>
</reference>
<name>A0AAV5KTQ6_9ROSI</name>
<sequence length="64" mass="6725">MESSNIVDVDVDPNLSGDEDDNDNASDKVQPNVIEESVGVEAPNGVDANVTEEGVVLKLIMGIL</sequence>
<feature type="region of interest" description="Disordered" evidence="1">
    <location>
        <begin position="1"/>
        <end position="32"/>
    </location>
</feature>
<gene>
    <name evidence="2" type="ORF">SLEP1_g37087</name>
</gene>
<dbReference type="AlphaFoldDB" id="A0AAV5KTQ6"/>
<accession>A0AAV5KTQ6</accession>
<organism evidence="2 3">
    <name type="scientific">Rubroshorea leprosula</name>
    <dbReference type="NCBI Taxonomy" id="152421"/>
    <lineage>
        <taxon>Eukaryota</taxon>
        <taxon>Viridiplantae</taxon>
        <taxon>Streptophyta</taxon>
        <taxon>Embryophyta</taxon>
        <taxon>Tracheophyta</taxon>
        <taxon>Spermatophyta</taxon>
        <taxon>Magnoliopsida</taxon>
        <taxon>eudicotyledons</taxon>
        <taxon>Gunneridae</taxon>
        <taxon>Pentapetalae</taxon>
        <taxon>rosids</taxon>
        <taxon>malvids</taxon>
        <taxon>Malvales</taxon>
        <taxon>Dipterocarpaceae</taxon>
        <taxon>Rubroshorea</taxon>
    </lineage>
</organism>
<proteinExistence type="predicted"/>
<dbReference type="Proteomes" id="UP001054252">
    <property type="component" value="Unassembled WGS sequence"/>
</dbReference>
<comment type="caution">
    <text evidence="2">The sequence shown here is derived from an EMBL/GenBank/DDBJ whole genome shotgun (WGS) entry which is preliminary data.</text>
</comment>
<evidence type="ECO:0000313" key="3">
    <source>
        <dbReference type="Proteomes" id="UP001054252"/>
    </source>
</evidence>
<keyword evidence="3" id="KW-1185">Reference proteome</keyword>